<dbReference type="PANTHER" id="PTHR24180:SF45">
    <property type="entry name" value="POLY [ADP-RIBOSE] POLYMERASE TANKYRASE"/>
    <property type="match status" value="1"/>
</dbReference>
<dbReference type="Proteomes" id="UP000001593">
    <property type="component" value="Unassembled WGS sequence"/>
</dbReference>
<evidence type="ECO:0000313" key="5">
    <source>
        <dbReference type="Proteomes" id="UP000001593"/>
    </source>
</evidence>
<protein>
    <submittedName>
        <fullName evidence="4">Uncharacterized protein</fullName>
    </submittedName>
</protein>
<feature type="repeat" description="ANK" evidence="3">
    <location>
        <begin position="37"/>
        <end position="69"/>
    </location>
</feature>
<evidence type="ECO:0000256" key="2">
    <source>
        <dbReference type="ARBA" id="ARBA00023043"/>
    </source>
</evidence>
<dbReference type="PRINTS" id="PR01415">
    <property type="entry name" value="ANKYRIN"/>
</dbReference>
<dbReference type="SUPFAM" id="SSF48403">
    <property type="entry name" value="Ankyrin repeat"/>
    <property type="match status" value="1"/>
</dbReference>
<proteinExistence type="predicted"/>
<dbReference type="eggNOG" id="KOG4412">
    <property type="taxonomic scope" value="Eukaryota"/>
</dbReference>
<dbReference type="STRING" id="45351.A7SJZ9"/>
<evidence type="ECO:0000256" key="3">
    <source>
        <dbReference type="PROSITE-ProRule" id="PRU00023"/>
    </source>
</evidence>
<dbReference type="PANTHER" id="PTHR24180">
    <property type="entry name" value="CYCLIN-DEPENDENT KINASE INHIBITOR 2C-RELATED"/>
    <property type="match status" value="1"/>
</dbReference>
<dbReference type="HOGENOM" id="CLU_000134_45_2_1"/>
<dbReference type="PROSITE" id="PS50088">
    <property type="entry name" value="ANK_REPEAT"/>
    <property type="match status" value="3"/>
</dbReference>
<keyword evidence="1" id="KW-0677">Repeat</keyword>
<evidence type="ECO:0000256" key="1">
    <source>
        <dbReference type="ARBA" id="ARBA00022737"/>
    </source>
</evidence>
<dbReference type="SMART" id="SM00248">
    <property type="entry name" value="ANK"/>
    <property type="match status" value="3"/>
</dbReference>
<feature type="non-terminal residue" evidence="4">
    <location>
        <position position="106"/>
    </location>
</feature>
<dbReference type="Pfam" id="PF12796">
    <property type="entry name" value="Ank_2"/>
    <property type="match status" value="1"/>
</dbReference>
<dbReference type="AlphaFoldDB" id="A7SJZ9"/>
<dbReference type="Gene3D" id="1.25.40.20">
    <property type="entry name" value="Ankyrin repeat-containing domain"/>
    <property type="match status" value="1"/>
</dbReference>
<dbReference type="InParanoid" id="A7SJZ9"/>
<dbReference type="InterPro" id="IPR036770">
    <property type="entry name" value="Ankyrin_rpt-contain_sf"/>
</dbReference>
<organism evidence="4 5">
    <name type="scientific">Nematostella vectensis</name>
    <name type="common">Starlet sea anemone</name>
    <dbReference type="NCBI Taxonomy" id="45351"/>
    <lineage>
        <taxon>Eukaryota</taxon>
        <taxon>Metazoa</taxon>
        <taxon>Cnidaria</taxon>
        <taxon>Anthozoa</taxon>
        <taxon>Hexacorallia</taxon>
        <taxon>Actiniaria</taxon>
        <taxon>Edwardsiidae</taxon>
        <taxon>Nematostella</taxon>
    </lineage>
</organism>
<keyword evidence="5" id="KW-1185">Reference proteome</keyword>
<dbReference type="Pfam" id="PF13606">
    <property type="entry name" value="Ank_3"/>
    <property type="match status" value="1"/>
</dbReference>
<reference evidence="4 5" key="1">
    <citation type="journal article" date="2007" name="Science">
        <title>Sea anemone genome reveals ancestral eumetazoan gene repertoire and genomic organization.</title>
        <authorList>
            <person name="Putnam N.H."/>
            <person name="Srivastava M."/>
            <person name="Hellsten U."/>
            <person name="Dirks B."/>
            <person name="Chapman J."/>
            <person name="Salamov A."/>
            <person name="Terry A."/>
            <person name="Shapiro H."/>
            <person name="Lindquist E."/>
            <person name="Kapitonov V.V."/>
            <person name="Jurka J."/>
            <person name="Genikhovich G."/>
            <person name="Grigoriev I.V."/>
            <person name="Lucas S.M."/>
            <person name="Steele R.E."/>
            <person name="Finnerty J.R."/>
            <person name="Technau U."/>
            <person name="Martindale M.Q."/>
            <person name="Rokhsar D.S."/>
        </authorList>
    </citation>
    <scope>NUCLEOTIDE SEQUENCE [LARGE SCALE GENOMIC DNA]</scope>
    <source>
        <strain evidence="5">CH2 X CH6</strain>
    </source>
</reference>
<gene>
    <name evidence="4" type="ORF">NEMVEDRAFT_v1g121076</name>
</gene>
<sequence length="106" mass="11831">TALHYAVREGFADIARLLIKKGSNLEATTDMDAHDMFGRTALHYAAQQGHMEMIKLLVTRGADIHTRDSEGQTPLFQATIFDQKEAVNVLLLHGACVNAFDHRNRL</sequence>
<dbReference type="EMBL" id="DS469682">
    <property type="protein sequence ID" value="EDO35987.1"/>
    <property type="molecule type" value="Genomic_DNA"/>
</dbReference>
<keyword evidence="2 3" id="KW-0040">ANK repeat</keyword>
<dbReference type="InterPro" id="IPR051637">
    <property type="entry name" value="Ank_repeat_dom-contain_49"/>
</dbReference>
<dbReference type="PROSITE" id="PS50297">
    <property type="entry name" value="ANK_REP_REGION"/>
    <property type="match status" value="3"/>
</dbReference>
<feature type="repeat" description="ANK" evidence="3">
    <location>
        <begin position="70"/>
        <end position="102"/>
    </location>
</feature>
<name>A7SJZ9_NEMVE</name>
<feature type="repeat" description="ANK" evidence="3">
    <location>
        <begin position="1"/>
        <end position="30"/>
    </location>
</feature>
<accession>A7SJZ9</accession>
<dbReference type="OMA" id="WSEDIVG"/>
<dbReference type="InterPro" id="IPR002110">
    <property type="entry name" value="Ankyrin_rpt"/>
</dbReference>
<evidence type="ECO:0000313" key="4">
    <source>
        <dbReference type="EMBL" id="EDO35987.1"/>
    </source>
</evidence>
<dbReference type="PhylomeDB" id="A7SJZ9"/>